<dbReference type="AlphaFoldDB" id="A0AAI9TDQ1"/>
<keyword evidence="2" id="KW-1185">Reference proteome</keyword>
<comment type="caution">
    <text evidence="1">The sequence shown here is derived from an EMBL/GenBank/DDBJ whole genome shotgun (WGS) entry which is preliminary data.</text>
</comment>
<reference evidence="1" key="1">
    <citation type="submission" date="2015-06" db="EMBL/GenBank/DDBJ databases">
        <authorList>
            <person name="Nguyen H."/>
        </authorList>
    </citation>
    <scope>NUCLEOTIDE SEQUENCE</scope>
    <source>
        <strain evidence="1">DAOM 180753</strain>
    </source>
</reference>
<accession>A0AAI9TDQ1</accession>
<proteinExistence type="predicted"/>
<gene>
    <name evidence="1" type="ORF">VN97_g8143</name>
</gene>
<reference evidence="1" key="2">
    <citation type="journal article" date="2016" name="Fungal Biol.">
        <title>Ochratoxin A production by Penicillium thymicola.</title>
        <authorList>
            <person name="Nguyen H.D.T."/>
            <person name="McMullin D.R."/>
            <person name="Ponomareva E."/>
            <person name="Riley R."/>
            <person name="Pomraning K.R."/>
            <person name="Baker S.E."/>
            <person name="Seifert K.A."/>
        </authorList>
    </citation>
    <scope>NUCLEOTIDE SEQUENCE</scope>
    <source>
        <strain evidence="1">DAOM 180753</strain>
    </source>
</reference>
<sequence length="71" mass="8214">MPLTWKIREWCQVEIAHSIDQRTGSSMPQDGPAVHVDCTVTAVYQYRSLYFKIANLPYSIDPHGVLHYNQH</sequence>
<organism evidence="1 2">
    <name type="scientific">Penicillium thymicola</name>
    <dbReference type="NCBI Taxonomy" id="293382"/>
    <lineage>
        <taxon>Eukaryota</taxon>
        <taxon>Fungi</taxon>
        <taxon>Dikarya</taxon>
        <taxon>Ascomycota</taxon>
        <taxon>Pezizomycotina</taxon>
        <taxon>Eurotiomycetes</taxon>
        <taxon>Eurotiomycetidae</taxon>
        <taxon>Eurotiales</taxon>
        <taxon>Aspergillaceae</taxon>
        <taxon>Penicillium</taxon>
    </lineage>
</organism>
<dbReference type="Proteomes" id="UP001227192">
    <property type="component" value="Unassembled WGS sequence"/>
</dbReference>
<evidence type="ECO:0000313" key="1">
    <source>
        <dbReference type="EMBL" id="KAJ9485213.1"/>
    </source>
</evidence>
<name>A0AAI9TDQ1_PENTH</name>
<protein>
    <submittedName>
        <fullName evidence="1">Uncharacterized protein</fullName>
    </submittedName>
</protein>
<evidence type="ECO:0000313" key="2">
    <source>
        <dbReference type="Proteomes" id="UP001227192"/>
    </source>
</evidence>
<dbReference type="EMBL" id="LACB01000279">
    <property type="protein sequence ID" value="KAJ9485213.1"/>
    <property type="molecule type" value="Genomic_DNA"/>
</dbReference>